<dbReference type="PANTHER" id="PTHR37292:SF2">
    <property type="entry name" value="DUF262 DOMAIN-CONTAINING PROTEIN"/>
    <property type="match status" value="1"/>
</dbReference>
<dbReference type="Proteomes" id="UP000297871">
    <property type="component" value="Unassembled WGS sequence"/>
</dbReference>
<proteinExistence type="predicted"/>
<dbReference type="EMBL" id="RQFY01000004">
    <property type="protein sequence ID" value="TGL34843.1"/>
    <property type="molecule type" value="Genomic_DNA"/>
</dbReference>
<dbReference type="OrthoDB" id="336199at2"/>
<reference evidence="2" key="1">
    <citation type="journal article" date="2019" name="PLoS Negl. Trop. Dis.">
        <title>Revisiting the worldwide diversity of Leptospira species in the environment.</title>
        <authorList>
            <person name="Vincent A.T."/>
            <person name="Schiettekatte O."/>
            <person name="Bourhy P."/>
            <person name="Veyrier F.J."/>
            <person name="Picardeau M."/>
        </authorList>
    </citation>
    <scope>NUCLEOTIDE SEQUENCE [LARGE SCALE GENOMIC DNA]</scope>
    <source>
        <strain evidence="2">201800265</strain>
    </source>
</reference>
<protein>
    <submittedName>
        <fullName evidence="2">DUF262 domain-containing protein</fullName>
    </submittedName>
</protein>
<evidence type="ECO:0000259" key="1">
    <source>
        <dbReference type="Pfam" id="PF03235"/>
    </source>
</evidence>
<evidence type="ECO:0000313" key="2">
    <source>
        <dbReference type="EMBL" id="TGL34843.1"/>
    </source>
</evidence>
<sequence>MQDYTRVSIGDLMDDINRICFLPDIQRDFVWHPSQVTNLFDSLMRDYPIGTLLLWSISGEFLEENKIKRLKFVERSNEINQIDSSYEPNKDFLLVLDGQQRLTAFYLVLKGNYIIRNKPYDLYFNILSGEEEVDGILYEFQFFNQDKGPHFKDDKSDSMKIWYKVKVLSSFKEIDEIADSVRDEIKENYDLELTKEQRKSLTKCFRLLQYEKILHYYPEKEKDYDKVLDIFVRINSGGTPLTYSDLLFSTIKSKWPEARVKFQDLLESINGATYDFDQDFILKNILVGYGSSLEAIKYRTKNFTPSLMADLVGNNGWNRFTEAIKLTRDLLHDHIFLTHKKLIPSKNAIIPIVYWIYYNEKTSLLGASGSVGELEITKIRKWITQAMLSNVFGGQSDTILYKCRTAIGTKKGEFPVEAIRSLINSETRRNIDLTVENLDNIYYNDKYSYLVLSLVYSHSLNFTPVSESSIPQQDHIFSKDELSLAGFSEDKINSIYNIRYVGRATNQSKSNKPFLEWITTQSYEDRKTHLIPEGSWNVSEYLDFLNQRKALFAKVTQFAEEKNGV</sequence>
<dbReference type="AlphaFoldDB" id="A0A4R9J7U4"/>
<dbReference type="RefSeq" id="WP_135615071.1">
    <property type="nucleotide sequence ID" value="NZ_RQFY01000004.1"/>
</dbReference>
<dbReference type="InterPro" id="IPR004919">
    <property type="entry name" value="GmrSD_N"/>
</dbReference>
<gene>
    <name evidence="2" type="ORF">EHQ52_10155</name>
</gene>
<organism evidence="2 3">
    <name type="scientific">Leptospira koniambonensis</name>
    <dbReference type="NCBI Taxonomy" id="2484950"/>
    <lineage>
        <taxon>Bacteria</taxon>
        <taxon>Pseudomonadati</taxon>
        <taxon>Spirochaetota</taxon>
        <taxon>Spirochaetia</taxon>
        <taxon>Leptospirales</taxon>
        <taxon>Leptospiraceae</taxon>
        <taxon>Leptospira</taxon>
    </lineage>
</organism>
<keyword evidence="3" id="KW-1185">Reference proteome</keyword>
<feature type="domain" description="GmrSD restriction endonucleases N-terminal" evidence="1">
    <location>
        <begin position="9"/>
        <end position="250"/>
    </location>
</feature>
<name>A0A4R9J7U4_9LEPT</name>
<accession>A0A4R9J7U4</accession>
<evidence type="ECO:0000313" key="3">
    <source>
        <dbReference type="Proteomes" id="UP000297871"/>
    </source>
</evidence>
<dbReference type="Pfam" id="PF03235">
    <property type="entry name" value="GmrSD_N"/>
    <property type="match status" value="1"/>
</dbReference>
<comment type="caution">
    <text evidence="2">The sequence shown here is derived from an EMBL/GenBank/DDBJ whole genome shotgun (WGS) entry which is preliminary data.</text>
</comment>
<dbReference type="PANTHER" id="PTHR37292">
    <property type="entry name" value="VNG6097C"/>
    <property type="match status" value="1"/>
</dbReference>